<feature type="domain" description="Response regulatory" evidence="16">
    <location>
        <begin position="1410"/>
        <end position="1526"/>
    </location>
</feature>
<dbReference type="CDD" id="cd16922">
    <property type="entry name" value="HATPase_EvgS-ArcB-TorS-like"/>
    <property type="match status" value="1"/>
</dbReference>
<keyword evidence="4" id="KW-1003">Cell membrane</keyword>
<dbReference type="CDD" id="cd00082">
    <property type="entry name" value="HisKA"/>
    <property type="match status" value="1"/>
</dbReference>
<evidence type="ECO:0000256" key="1">
    <source>
        <dbReference type="ARBA" id="ARBA00000085"/>
    </source>
</evidence>
<dbReference type="InterPro" id="IPR011006">
    <property type="entry name" value="CheY-like_superfamily"/>
</dbReference>
<dbReference type="Pfam" id="PF08447">
    <property type="entry name" value="PAS_3"/>
    <property type="match status" value="1"/>
</dbReference>
<dbReference type="PANTHER" id="PTHR45339:SF1">
    <property type="entry name" value="HYBRID SIGNAL TRANSDUCTION HISTIDINE KINASE J"/>
    <property type="match status" value="1"/>
</dbReference>
<dbReference type="Pfam" id="PF02518">
    <property type="entry name" value="HATPase_c"/>
    <property type="match status" value="1"/>
</dbReference>
<dbReference type="InterPro" id="IPR036641">
    <property type="entry name" value="HPT_dom_sf"/>
</dbReference>
<dbReference type="Gene3D" id="2.130.10.10">
    <property type="entry name" value="YVTN repeat-like/Quinoprotein amine dehydrogenase"/>
    <property type="match status" value="3"/>
</dbReference>
<dbReference type="Gene3D" id="2.60.40.10">
    <property type="entry name" value="Immunoglobulins"/>
    <property type="match status" value="1"/>
</dbReference>
<evidence type="ECO:0000256" key="10">
    <source>
        <dbReference type="ARBA" id="ARBA00023012"/>
    </source>
</evidence>
<dbReference type="Gene3D" id="1.20.120.160">
    <property type="entry name" value="HPT domain"/>
    <property type="match status" value="1"/>
</dbReference>
<dbReference type="InterPro" id="IPR008207">
    <property type="entry name" value="Sig_transdc_His_kin_Hpt_dom"/>
</dbReference>
<dbReference type="Pfam" id="PF00512">
    <property type="entry name" value="HisKA"/>
    <property type="match status" value="1"/>
</dbReference>
<evidence type="ECO:0000256" key="7">
    <source>
        <dbReference type="ARBA" id="ARBA00022741"/>
    </source>
</evidence>
<dbReference type="InterPro" id="IPR011110">
    <property type="entry name" value="Reg_prop"/>
</dbReference>
<dbReference type="Gene3D" id="1.10.287.130">
    <property type="match status" value="1"/>
</dbReference>
<comment type="subcellular location">
    <subcellularLocation>
        <location evidence="2">Cell membrane</location>
        <topology evidence="2">Multi-pass membrane protein</topology>
    </subcellularLocation>
</comment>
<dbReference type="Pfam" id="PF01627">
    <property type="entry name" value="Hpt"/>
    <property type="match status" value="1"/>
</dbReference>
<keyword evidence="11 13" id="KW-0472">Membrane</keyword>
<feature type="chain" id="PRO_5046969383" description="histidine kinase" evidence="14">
    <location>
        <begin position="21"/>
        <end position="1741"/>
    </location>
</feature>
<evidence type="ECO:0000256" key="11">
    <source>
        <dbReference type="ARBA" id="ARBA00023136"/>
    </source>
</evidence>
<dbReference type="InterPro" id="IPR035965">
    <property type="entry name" value="PAS-like_dom_sf"/>
</dbReference>
<evidence type="ECO:0000256" key="5">
    <source>
        <dbReference type="ARBA" id="ARBA00022553"/>
    </source>
</evidence>
<evidence type="ECO:0000259" key="16">
    <source>
        <dbReference type="PROSITE" id="PS50110"/>
    </source>
</evidence>
<dbReference type="InterPro" id="IPR004358">
    <property type="entry name" value="Sig_transdc_His_kin-like_C"/>
</dbReference>
<protein>
    <recommendedName>
        <fullName evidence="3">histidine kinase</fullName>
        <ecNumber evidence="3">2.7.13.3</ecNumber>
    </recommendedName>
</protein>
<dbReference type="InterPro" id="IPR003594">
    <property type="entry name" value="HATPase_dom"/>
</dbReference>
<dbReference type="SMART" id="SM00387">
    <property type="entry name" value="HATPase_c"/>
    <property type="match status" value="1"/>
</dbReference>
<evidence type="ECO:0000256" key="9">
    <source>
        <dbReference type="ARBA" id="ARBA00022989"/>
    </source>
</evidence>
<dbReference type="InterPro" id="IPR001789">
    <property type="entry name" value="Sig_transdc_resp-reg_receiver"/>
</dbReference>
<dbReference type="SUPFAM" id="SSF47384">
    <property type="entry name" value="Homodimeric domain of signal transducing histidine kinase"/>
    <property type="match status" value="1"/>
</dbReference>
<dbReference type="InterPro" id="IPR013655">
    <property type="entry name" value="PAS_fold_3"/>
</dbReference>
<keyword evidence="6 13" id="KW-0812">Transmembrane</keyword>
<keyword evidence="9 13" id="KW-1133">Transmembrane helix</keyword>
<evidence type="ECO:0000313" key="17">
    <source>
        <dbReference type="EMBL" id="ARD23333.1"/>
    </source>
</evidence>
<dbReference type="SUPFAM" id="SSF55874">
    <property type="entry name" value="ATPase domain of HSP90 chaperone/DNA topoisomerase II/histidine kinase"/>
    <property type="match status" value="1"/>
</dbReference>
<dbReference type="InterPro" id="IPR036097">
    <property type="entry name" value="HisK_dim/P_sf"/>
</dbReference>
<feature type="transmembrane region" description="Helical" evidence="13">
    <location>
        <begin position="807"/>
        <end position="828"/>
    </location>
</feature>
<dbReference type="Pfam" id="PF00072">
    <property type="entry name" value="Response_reg"/>
    <property type="match status" value="2"/>
</dbReference>
<dbReference type="EC" id="2.7.13.3" evidence="3"/>
<dbReference type="CDD" id="cd00088">
    <property type="entry name" value="HPT"/>
    <property type="match status" value="1"/>
</dbReference>
<evidence type="ECO:0000256" key="13">
    <source>
        <dbReference type="SAM" id="Phobius"/>
    </source>
</evidence>
<dbReference type="SMART" id="SM00388">
    <property type="entry name" value="HisKA"/>
    <property type="match status" value="1"/>
</dbReference>
<proteinExistence type="predicted"/>
<evidence type="ECO:0000256" key="12">
    <source>
        <dbReference type="PROSITE-ProRule" id="PRU00169"/>
    </source>
</evidence>
<dbReference type="PROSITE" id="PS50110">
    <property type="entry name" value="RESPONSE_REGULATORY"/>
    <property type="match status" value="2"/>
</dbReference>
<feature type="signal peptide" evidence="14">
    <location>
        <begin position="1"/>
        <end position="20"/>
    </location>
</feature>
<dbReference type="PROSITE" id="PS50109">
    <property type="entry name" value="HIS_KIN"/>
    <property type="match status" value="1"/>
</dbReference>
<dbReference type="RefSeq" id="WP_167692930.1">
    <property type="nucleotide sequence ID" value="NZ_CP020472.1"/>
</dbReference>
<keyword evidence="17" id="KW-0808">Transferase</keyword>
<dbReference type="Pfam" id="PF07495">
    <property type="entry name" value="Y_Y_Y"/>
    <property type="match status" value="1"/>
</dbReference>
<dbReference type="Gene3D" id="3.30.565.10">
    <property type="entry name" value="Histidine kinase-like ATPase, C-terminal domain"/>
    <property type="match status" value="1"/>
</dbReference>
<sequence length="1741" mass="194644">MKHNLLLILLIVLFSNVDLATANDGSPLRFEHLTEDKGGTSATILDLIKSQDGFIWMATPNGLLKYDGYSTKTFKHQPEKQNSLSSSYIHSIAEDQEGIIWIGTEKGLNSYNPQFDSFTRHTELFPELNSTTISELYINENTLWIGTWGQGLTEYNLLRKEFVQHKMQDSAANSIANNFIKVIKPDSQGNLWIGFSSAPFSREDGNGLDILNIETGVFTHIEHEKNNPNKLHNPNVSALLIDKDMVWIGYYGEGFSRYNTKTSEFLHFTPKSHYGFPERVMDIKQADENGLWIGSIDKGLTYFNKSTFEISNHLHDASKPYSLNSSIVTNIMIDNEHMWVSTWLGLNKLNRVSENFNWLNQIDDELPEQINGIAADSNGNLWIAAEKNGLVYWDKKQKKITEYTHIPGTSVDLADAIVMSVKLKKNGNVLVGTNKNGFYDINFNNYQYKNYALESQGGILPDSVILAFLEANDTIWLTTGNKGVVKLNTNDNSIVKYQHDPNNENSLSSNVLNYNALFLDSSNHLWIGTVNAGVNRLNTMTGDITRYNTGTKSSPLSHDNVTSVSENSLGSFYLSTYGGGINKIDITPQKTTVTIVNSLNGLANDGVASIHIDKDDNIWAALDNGISRITPENQIRHFNFLDGALPGPYQDGGYTSNEDYIYFSGYSGITYFNPNQIPQKKRTSKVVLTDFLLFNKPIRPSQAEDAILNEAINKTSTVTLDHTQGLFGFAFSSLDYSNPLKNKYAYRLLGYSDQWIETEAVIRRATYTNIDAGNYTFEVKAADNDGVWGEDITQVKLIILTAPWLSWWAYCIYTLLILGILLTFLYLYKQKQNERFKRLLDTEQHYISTQKREQILQLALWGSGDELWDIDLIGHQLTRQNPIAILGQPEGVSQWHISNMRNGLIHPQDIEQTRNAFKAHLNGETDHYEATYRAKTTNDEWCWLLDRGQVVEKDTNQNPIRVSGTTKNITKLKHAETELRDFANKLEMRVASRTIELKEAKEIAEAATQFKSDFLANMSHEIRTPMNAIIGMSYLALQTDLDKKQKNYIKKVNQSGELLLGIINDILDFSKIEAGKLEIEHIDFNLNEVLEQFTNVIGLKAVEKNLELLIDIEQDVPLGLIGDPLRLNQILANLGSNAVKFTDEGEITVSAKVIEENEESVLLKFAVTDSGIGLTEEQKNNLFQSFTQADSSTSRKYGGTGLGLSISKELTNLMHGEIGVENISGVGSCFSFTAKFGISQGIILPQLISPKELTNLKVLIVDDSETARSIMETLVKSLGYQADLADSAETALLMLSAANERSAPYDLAIIDWKMPKTDGIELIKEIEQVYRTSTSTKLMMVSACDEEEVTQAMNTANVKPRHILTKPVSASTLFDGIMETYNVNDACSNLDFLKSDTPNLKYAEHLSGTKILLVEDNSLNQELAIDILQQYGITITVAENGLEALKQLEQQDFDGVLMDCQMPVMDGYEATRKIRSQEKYQSLPIIAMTANVMATDIDKVIASGMNAHIGKPINVSQMLETISQWITPNNPVEFNQNQTSHEADDKINIDGIDTELGLIRANGDIKLYKKLLSHFNVTATSFVNDFNQADTSNASLILAHTLKGIAGTIGATQLQATAGTLETEIANDASVEQIDAQLINVKKILDPIIDAINDYLNDQSTNEIQSEKLSNEALKIALVEIKQLADDYDSSISNLLDSLINQSQGSEHYQDLVTANQLAQEYQLEEVSELLSRILEKPDFN</sequence>
<dbReference type="CDD" id="cd17546">
    <property type="entry name" value="REC_hyHK_CKI1_RcsC-like"/>
    <property type="match status" value="2"/>
</dbReference>
<accession>A0ABN4YFQ9</accession>
<dbReference type="SUPFAM" id="SSF63829">
    <property type="entry name" value="Calcium-dependent phosphotriesterase"/>
    <property type="match status" value="2"/>
</dbReference>
<dbReference type="SUPFAM" id="SSF101898">
    <property type="entry name" value="NHL repeat"/>
    <property type="match status" value="1"/>
</dbReference>
<reference evidence="17 18" key="1">
    <citation type="submission" date="2017-03" db="EMBL/GenBank/DDBJ databases">
        <title>Genome sequencing of Shewanella japonica KCTC 22435.</title>
        <authorList>
            <person name="Kim K.M."/>
        </authorList>
    </citation>
    <scope>NUCLEOTIDE SEQUENCE [LARGE SCALE GENOMIC DNA]</scope>
    <source>
        <strain evidence="17 18">KCTC 22435</strain>
    </source>
</reference>
<evidence type="ECO:0000256" key="2">
    <source>
        <dbReference type="ARBA" id="ARBA00004651"/>
    </source>
</evidence>
<keyword evidence="7" id="KW-0547">Nucleotide-binding</keyword>
<keyword evidence="10" id="KW-0902">Two-component regulatory system</keyword>
<comment type="catalytic activity">
    <reaction evidence="1">
        <text>ATP + protein L-histidine = ADP + protein N-phospho-L-histidine.</text>
        <dbReference type="EC" id="2.7.13.3"/>
    </reaction>
</comment>
<name>A0ABN4YFQ9_9GAMM</name>
<dbReference type="EMBL" id="CP020472">
    <property type="protein sequence ID" value="ARD23333.1"/>
    <property type="molecule type" value="Genomic_DNA"/>
</dbReference>
<dbReference type="SMART" id="SM00448">
    <property type="entry name" value="REC"/>
    <property type="match status" value="2"/>
</dbReference>
<feature type="modified residue" description="4-aspartylphosphate" evidence="12">
    <location>
        <position position="1459"/>
    </location>
</feature>
<dbReference type="SUPFAM" id="SSF55785">
    <property type="entry name" value="PYP-like sensor domain (PAS domain)"/>
    <property type="match status" value="1"/>
</dbReference>
<dbReference type="InterPro" id="IPR015943">
    <property type="entry name" value="WD40/YVTN_repeat-like_dom_sf"/>
</dbReference>
<evidence type="ECO:0000259" key="15">
    <source>
        <dbReference type="PROSITE" id="PS50109"/>
    </source>
</evidence>
<gene>
    <name evidence="17" type="ORF">SJ2017_3060</name>
</gene>
<dbReference type="InterPro" id="IPR011123">
    <property type="entry name" value="Y_Y_Y"/>
</dbReference>
<dbReference type="Gene3D" id="3.30.450.20">
    <property type="entry name" value="PAS domain"/>
    <property type="match status" value="1"/>
</dbReference>
<keyword evidence="17" id="KW-0418">Kinase</keyword>
<dbReference type="InterPro" id="IPR003661">
    <property type="entry name" value="HisK_dim/P_dom"/>
</dbReference>
<evidence type="ECO:0000256" key="8">
    <source>
        <dbReference type="ARBA" id="ARBA00022840"/>
    </source>
</evidence>
<feature type="modified residue" description="4-aspartylphosphate" evidence="12">
    <location>
        <position position="1311"/>
    </location>
</feature>
<dbReference type="Gene3D" id="3.40.50.2300">
    <property type="match status" value="2"/>
</dbReference>
<dbReference type="InterPro" id="IPR013783">
    <property type="entry name" value="Ig-like_fold"/>
</dbReference>
<keyword evidence="8" id="KW-0067">ATP-binding</keyword>
<keyword evidence="14" id="KW-0732">Signal</keyword>
<keyword evidence="18" id="KW-1185">Reference proteome</keyword>
<evidence type="ECO:0000313" key="18">
    <source>
        <dbReference type="Proteomes" id="UP000191820"/>
    </source>
</evidence>
<dbReference type="PRINTS" id="PR00344">
    <property type="entry name" value="BCTRLSENSOR"/>
</dbReference>
<dbReference type="Proteomes" id="UP000191820">
    <property type="component" value="Chromosome"/>
</dbReference>
<dbReference type="Pfam" id="PF07494">
    <property type="entry name" value="Reg_prop"/>
    <property type="match status" value="1"/>
</dbReference>
<feature type="domain" description="Histidine kinase" evidence="15">
    <location>
        <begin position="1017"/>
        <end position="1238"/>
    </location>
</feature>
<dbReference type="SUPFAM" id="SSF47226">
    <property type="entry name" value="Histidine-containing phosphotransfer domain, HPT domain"/>
    <property type="match status" value="1"/>
</dbReference>
<dbReference type="InterPro" id="IPR005467">
    <property type="entry name" value="His_kinase_dom"/>
</dbReference>
<dbReference type="PANTHER" id="PTHR45339">
    <property type="entry name" value="HYBRID SIGNAL TRANSDUCTION HISTIDINE KINASE J"/>
    <property type="match status" value="1"/>
</dbReference>
<evidence type="ECO:0000256" key="3">
    <source>
        <dbReference type="ARBA" id="ARBA00012438"/>
    </source>
</evidence>
<feature type="domain" description="Response regulatory" evidence="16">
    <location>
        <begin position="1257"/>
        <end position="1381"/>
    </location>
</feature>
<evidence type="ECO:0000256" key="4">
    <source>
        <dbReference type="ARBA" id="ARBA00022475"/>
    </source>
</evidence>
<dbReference type="GO" id="GO:0016301">
    <property type="term" value="F:kinase activity"/>
    <property type="evidence" value="ECO:0007669"/>
    <property type="project" value="UniProtKB-KW"/>
</dbReference>
<evidence type="ECO:0000256" key="14">
    <source>
        <dbReference type="SAM" id="SignalP"/>
    </source>
</evidence>
<keyword evidence="5 12" id="KW-0597">Phosphoprotein</keyword>
<evidence type="ECO:0000256" key="6">
    <source>
        <dbReference type="ARBA" id="ARBA00022692"/>
    </source>
</evidence>
<organism evidence="17 18">
    <name type="scientific">Shewanella japonica</name>
    <dbReference type="NCBI Taxonomy" id="93973"/>
    <lineage>
        <taxon>Bacteria</taxon>
        <taxon>Pseudomonadati</taxon>
        <taxon>Pseudomonadota</taxon>
        <taxon>Gammaproteobacteria</taxon>
        <taxon>Alteromonadales</taxon>
        <taxon>Shewanellaceae</taxon>
        <taxon>Shewanella</taxon>
    </lineage>
</organism>
<dbReference type="InterPro" id="IPR036890">
    <property type="entry name" value="HATPase_C_sf"/>
</dbReference>
<dbReference type="SUPFAM" id="SSF52172">
    <property type="entry name" value="CheY-like"/>
    <property type="match status" value="2"/>
</dbReference>